<keyword evidence="6" id="KW-0653">Protein transport</keyword>
<dbReference type="InterPro" id="IPR001494">
    <property type="entry name" value="Importin-beta_N"/>
</dbReference>
<dbReference type="GO" id="GO:0005829">
    <property type="term" value="C:cytosol"/>
    <property type="evidence" value="ECO:0007669"/>
    <property type="project" value="TreeGrafter"/>
</dbReference>
<dbReference type="Pfam" id="PF08506">
    <property type="entry name" value="Cse1"/>
    <property type="match status" value="1"/>
</dbReference>
<organism evidence="10 11">
    <name type="scientific">Nothobranchius furzeri</name>
    <name type="common">Turquoise killifish</name>
    <dbReference type="NCBI Taxonomy" id="105023"/>
    <lineage>
        <taxon>Eukaryota</taxon>
        <taxon>Metazoa</taxon>
        <taxon>Chordata</taxon>
        <taxon>Craniata</taxon>
        <taxon>Vertebrata</taxon>
        <taxon>Euteleostomi</taxon>
        <taxon>Actinopterygii</taxon>
        <taxon>Neopterygii</taxon>
        <taxon>Teleostei</taxon>
        <taxon>Neoteleostei</taxon>
        <taxon>Acanthomorphata</taxon>
        <taxon>Ovalentaria</taxon>
        <taxon>Atherinomorphae</taxon>
        <taxon>Cyprinodontiformes</taxon>
        <taxon>Nothobranchiidae</taxon>
        <taxon>Nothobranchius</taxon>
    </lineage>
</organism>
<dbReference type="GO" id="GO:0006606">
    <property type="term" value="P:protein import into nucleus"/>
    <property type="evidence" value="ECO:0007669"/>
    <property type="project" value="TreeGrafter"/>
</dbReference>
<dbReference type="Gene3D" id="1.25.10.10">
    <property type="entry name" value="Leucine-rich Repeat Variant"/>
    <property type="match status" value="1"/>
</dbReference>
<evidence type="ECO:0000313" key="10">
    <source>
        <dbReference type="Ensembl" id="ENSNFUP00015032703.1"/>
    </source>
</evidence>
<dbReference type="AlphaFoldDB" id="A0A8C6MHD1"/>
<protein>
    <submittedName>
        <fullName evidence="10">Importin 8</fullName>
    </submittedName>
</protein>
<evidence type="ECO:0000256" key="6">
    <source>
        <dbReference type="ARBA" id="ARBA00022927"/>
    </source>
</evidence>
<dbReference type="GO" id="GO:0005635">
    <property type="term" value="C:nuclear envelope"/>
    <property type="evidence" value="ECO:0007669"/>
    <property type="project" value="TreeGrafter"/>
</dbReference>
<evidence type="ECO:0000256" key="1">
    <source>
        <dbReference type="ARBA" id="ARBA00004123"/>
    </source>
</evidence>
<feature type="domain" description="Importin N-terminal" evidence="9">
    <location>
        <begin position="22"/>
        <end position="102"/>
    </location>
</feature>
<dbReference type="PROSITE" id="PS50166">
    <property type="entry name" value="IMPORTIN_B_NT"/>
    <property type="match status" value="1"/>
</dbReference>
<dbReference type="Ensembl" id="ENSNFUT00015034184.1">
    <property type="protein sequence ID" value="ENSNFUP00015032703.1"/>
    <property type="gene ID" value="ENSNFUG00015015863.1"/>
</dbReference>
<feature type="compositionally biased region" description="Acidic residues" evidence="8">
    <location>
        <begin position="905"/>
        <end position="917"/>
    </location>
</feature>
<feature type="compositionally biased region" description="Polar residues" evidence="8">
    <location>
        <begin position="887"/>
        <end position="897"/>
    </location>
</feature>
<feature type="region of interest" description="Disordered" evidence="8">
    <location>
        <begin position="874"/>
        <end position="917"/>
    </location>
</feature>
<sequence>MDPNRIIQALKGTIDPNLRIAAEQELNQSYKIINFAPTLLHIIVSEQVEFPVRQAAAIYLKNMVSQYWQDREPSVGEVIFPFNIHENDRQQIRDHIVEAIIRCPESIRAQLTVCLRAIIKHDFPGRWTAIIDKINMYLQSQSSGSWYGSLLALYQLAKTYEYRKADEREPLLAAMQIFLPRIQQIISQLLTDATIFSVLIQKQILKIFHALVQYSLPLQLINNTVMTQWMEILRSIMDRDVPAETLEVDEDDRPELAWWKCKKWALHIITRLFERYGSPGNVTKEYCQFADFFLKTYAVGIQQVLLKVVDQHRQRQYVTPRVLQQCLNYLNQGVSHSLTWKQMKPHMQTICQEVIFPLMCYKDEDERVWQEDPYEYIRMKFSNHFYVYINQKCSSCQVLPQMMEFCLQILMDPSADPRRKDGALHCIGGLAELLMKKQMYREQMELMLQNYVFPLLNSPMGYLRARSCWVLHCFSPLRFHDELVLRNALELVRRDLVEDKEMPVKVEAAIALQAMISNQEQGLWRNSVAFMLQTEPQDQSRFTTLVRKYYGLYSSLFLCHLKLLSLAFVLQSDEYEENEDKTVMALGILSTIDTILTVMEDHKEITQQLEGICLQVIGLVLQKPIIEFYEEILSLAFGLTCQTISPQMWQLLGVLYEVFQQDCFDYFTDMMPLLHNYITVDTDMLLANSKHLEVIYNMCKKVLSVDAGEDAECHAAKLLEVIILQCRGRGIDQCIPLFVEAVLERLIRGVKTSELRTMCLQVVIAALYYNPALLIQTLDNMHFPHNPQPITAHFINQWINDTEFFLGLHDRKMCIIGLSLLMELPSRPAALERVAGHIIPSILLLFLGLKHLYESRLLNKPDLLARLKVRERERNKEIPSDEDEVNESQSLLQQQPNMAAGQGANEEEDDDDYWDEDCIEGTPLEEYSTPLDYDNGEDEYQFFTAALLRIQNGDAAWYQCLTAPLSNEQKKQLQEIYSVSQQRRSTAAKGHW</sequence>
<reference evidence="10" key="3">
    <citation type="submission" date="2025-09" db="UniProtKB">
        <authorList>
            <consortium name="Ensembl"/>
        </authorList>
    </citation>
    <scope>IDENTIFICATION</scope>
</reference>
<evidence type="ECO:0000259" key="9">
    <source>
        <dbReference type="PROSITE" id="PS50166"/>
    </source>
</evidence>
<evidence type="ECO:0000313" key="11">
    <source>
        <dbReference type="Proteomes" id="UP000694548"/>
    </source>
</evidence>
<gene>
    <name evidence="10" type="primary">IPO8</name>
</gene>
<proteinExistence type="inferred from homology"/>
<dbReference type="Pfam" id="PF03810">
    <property type="entry name" value="IBN_N"/>
    <property type="match status" value="1"/>
</dbReference>
<dbReference type="Proteomes" id="UP000694548">
    <property type="component" value="Chromosome sgr01"/>
</dbReference>
<keyword evidence="4" id="KW-0813">Transport</keyword>
<comment type="similarity">
    <text evidence="3">Belongs to the importin beta family.</text>
</comment>
<keyword evidence="11" id="KW-1185">Reference proteome</keyword>
<evidence type="ECO:0000256" key="8">
    <source>
        <dbReference type="SAM" id="MobiDB-lite"/>
    </source>
</evidence>
<dbReference type="PANTHER" id="PTHR10997:SF26">
    <property type="entry name" value="IMPORTIN-8"/>
    <property type="match status" value="1"/>
</dbReference>
<dbReference type="PANTHER" id="PTHR10997">
    <property type="entry name" value="IMPORTIN-7, 8, 11"/>
    <property type="match status" value="1"/>
</dbReference>
<evidence type="ECO:0000256" key="5">
    <source>
        <dbReference type="ARBA" id="ARBA00022490"/>
    </source>
</evidence>
<dbReference type="SMART" id="SM00913">
    <property type="entry name" value="IBN_N"/>
    <property type="match status" value="1"/>
</dbReference>
<evidence type="ECO:0000256" key="7">
    <source>
        <dbReference type="ARBA" id="ARBA00023242"/>
    </source>
</evidence>
<name>A0A8C6MHD1_NOTFU</name>
<dbReference type="InterPro" id="IPR058669">
    <property type="entry name" value="TPR_IPO7/11-like"/>
</dbReference>
<evidence type="ECO:0000256" key="2">
    <source>
        <dbReference type="ARBA" id="ARBA00004496"/>
    </source>
</evidence>
<reference evidence="10" key="2">
    <citation type="submission" date="2025-08" db="UniProtKB">
        <authorList>
            <consortium name="Ensembl"/>
        </authorList>
    </citation>
    <scope>IDENTIFICATION</scope>
</reference>
<keyword evidence="7" id="KW-0539">Nucleus</keyword>
<accession>A0A8C6MHD1</accession>
<evidence type="ECO:0000256" key="4">
    <source>
        <dbReference type="ARBA" id="ARBA00022448"/>
    </source>
</evidence>
<dbReference type="InterPro" id="IPR013713">
    <property type="entry name" value="XPO2_central"/>
</dbReference>
<keyword evidence="5" id="KW-0963">Cytoplasm</keyword>
<dbReference type="FunFam" id="1.25.10.10:FF:000053">
    <property type="entry name" value="Importin 7"/>
    <property type="match status" value="1"/>
</dbReference>
<dbReference type="Pfam" id="PF25758">
    <property type="entry name" value="TPR_IPO11"/>
    <property type="match status" value="1"/>
</dbReference>
<dbReference type="GO" id="GO:0031267">
    <property type="term" value="F:small GTPase binding"/>
    <property type="evidence" value="ECO:0007669"/>
    <property type="project" value="InterPro"/>
</dbReference>
<evidence type="ECO:0000256" key="3">
    <source>
        <dbReference type="ARBA" id="ARBA00007991"/>
    </source>
</evidence>
<dbReference type="InterPro" id="IPR016024">
    <property type="entry name" value="ARM-type_fold"/>
</dbReference>
<dbReference type="GeneTree" id="ENSGT00940000158848"/>
<reference evidence="10" key="1">
    <citation type="submission" date="2014-08" db="EMBL/GenBank/DDBJ databases">
        <authorList>
            <person name="Senf B."/>
            <person name="Petzold A."/>
            <person name="Downie B.R."/>
            <person name="Koch P."/>
            <person name="Platzer M."/>
        </authorList>
    </citation>
    <scope>NUCLEOTIDE SEQUENCE [LARGE SCALE GENOMIC DNA]</scope>
    <source>
        <strain evidence="10">GRZ</strain>
    </source>
</reference>
<dbReference type="SUPFAM" id="SSF48371">
    <property type="entry name" value="ARM repeat"/>
    <property type="match status" value="1"/>
</dbReference>
<comment type="subcellular location">
    <subcellularLocation>
        <location evidence="2">Cytoplasm</location>
    </subcellularLocation>
    <subcellularLocation>
        <location evidence="1">Nucleus</location>
    </subcellularLocation>
</comment>
<dbReference type="InterPro" id="IPR011989">
    <property type="entry name" value="ARM-like"/>
</dbReference>